<dbReference type="InterPro" id="IPR041614">
    <property type="entry name" value="DprA_WH"/>
</dbReference>
<evidence type="ECO:0000313" key="4">
    <source>
        <dbReference type="EMBL" id="PIS13429.1"/>
    </source>
</evidence>
<dbReference type="PANTHER" id="PTHR43022:SF1">
    <property type="entry name" value="PROTEIN SMF"/>
    <property type="match status" value="1"/>
</dbReference>
<protein>
    <submittedName>
        <fullName evidence="4">DNA-protecting protein DprA</fullName>
    </submittedName>
</protein>
<evidence type="ECO:0000256" key="1">
    <source>
        <dbReference type="ARBA" id="ARBA00006525"/>
    </source>
</evidence>
<evidence type="ECO:0000259" key="3">
    <source>
        <dbReference type="Pfam" id="PF17782"/>
    </source>
</evidence>
<comment type="similarity">
    <text evidence="1">Belongs to the DprA/Smf family.</text>
</comment>
<comment type="caution">
    <text evidence="4">The sequence shown here is derived from an EMBL/GenBank/DDBJ whole genome shotgun (WGS) entry which is preliminary data.</text>
</comment>
<dbReference type="SUPFAM" id="SSF102405">
    <property type="entry name" value="MCP/YpsA-like"/>
    <property type="match status" value="1"/>
</dbReference>
<dbReference type="PANTHER" id="PTHR43022">
    <property type="entry name" value="PROTEIN SMF"/>
    <property type="match status" value="1"/>
</dbReference>
<dbReference type="Pfam" id="PF02481">
    <property type="entry name" value="DNA_processg_A"/>
    <property type="match status" value="1"/>
</dbReference>
<dbReference type="AlphaFoldDB" id="A0A2H0WNC7"/>
<sequence>MAETTEEHIFANALNQSLQIDAVALKKFKEQFGSFKKAWHSSLSALKTAADKRILEEFRPNINPEKEFEKLEKQKIKVLLKNELPLLLREIDTPPEILYVKGTLPLENKNYLAVVGPRRFSSYGKEVCERIVGGLKEHNFAIISGLASGIDSIAHETALKNNIPTLAVLGNGLDENVLFPPRNIKLYKEIIENNGAVISEYHFSMKAALYTFPQRNRIVAGLCQGTLVVEAPERSGSLITAFLSLDYNRDVFAVPGSVFSANSKGVNLLLKMGAIPVTETNDILRAFGIEQTKTETTQNLSAEEEKIIFLLREPMERDEIIRKTKLPPYEINPLLIKMEIKGIIKEIDGKICRTCA</sequence>
<dbReference type="Proteomes" id="UP000230353">
    <property type="component" value="Unassembled WGS sequence"/>
</dbReference>
<evidence type="ECO:0000259" key="2">
    <source>
        <dbReference type="Pfam" id="PF02481"/>
    </source>
</evidence>
<gene>
    <name evidence="4" type="primary">dprA</name>
    <name evidence="4" type="ORF">COT67_01810</name>
</gene>
<dbReference type="InterPro" id="IPR057666">
    <property type="entry name" value="DrpA_SLOG"/>
</dbReference>
<evidence type="ECO:0000313" key="5">
    <source>
        <dbReference type="Proteomes" id="UP000230353"/>
    </source>
</evidence>
<name>A0A2H0WNC7_9BACT</name>
<dbReference type="InterPro" id="IPR003488">
    <property type="entry name" value="DprA"/>
</dbReference>
<dbReference type="Gene3D" id="1.10.10.10">
    <property type="entry name" value="Winged helix-like DNA-binding domain superfamily/Winged helix DNA-binding domain"/>
    <property type="match status" value="1"/>
</dbReference>
<proteinExistence type="inferred from homology"/>
<dbReference type="EMBL" id="PEZL01000025">
    <property type="protein sequence ID" value="PIS13429.1"/>
    <property type="molecule type" value="Genomic_DNA"/>
</dbReference>
<feature type="domain" description="DprA winged helix" evidence="3">
    <location>
        <begin position="292"/>
        <end position="349"/>
    </location>
</feature>
<dbReference type="Gene3D" id="3.40.50.450">
    <property type="match status" value="1"/>
</dbReference>
<dbReference type="NCBIfam" id="TIGR00732">
    <property type="entry name" value="dprA"/>
    <property type="match status" value="1"/>
</dbReference>
<organism evidence="4 5">
    <name type="scientific">Candidatus Tagabacteria bacterium CG09_land_8_20_14_0_10_41_14</name>
    <dbReference type="NCBI Taxonomy" id="1975021"/>
    <lineage>
        <taxon>Bacteria</taxon>
        <taxon>Candidatus Tagaibacteriota</taxon>
    </lineage>
</organism>
<dbReference type="GO" id="GO:0009294">
    <property type="term" value="P:DNA-mediated transformation"/>
    <property type="evidence" value="ECO:0007669"/>
    <property type="project" value="InterPro"/>
</dbReference>
<reference evidence="5" key="1">
    <citation type="submission" date="2017-09" db="EMBL/GenBank/DDBJ databases">
        <title>Depth-based differentiation of microbial function through sediment-hosted aquifers and enrichment of novel symbionts in the deep terrestrial subsurface.</title>
        <authorList>
            <person name="Probst A.J."/>
            <person name="Ladd B."/>
            <person name="Jarett J.K."/>
            <person name="Geller-Mcgrath D.E."/>
            <person name="Sieber C.M.K."/>
            <person name="Emerson J.B."/>
            <person name="Anantharaman K."/>
            <person name="Thomas B.C."/>
            <person name="Malmstrom R."/>
            <person name="Stieglmeier M."/>
            <person name="Klingl A."/>
            <person name="Woyke T."/>
            <person name="Ryan C.M."/>
            <person name="Banfield J.F."/>
        </authorList>
    </citation>
    <scope>NUCLEOTIDE SEQUENCE [LARGE SCALE GENOMIC DNA]</scope>
</reference>
<dbReference type="Pfam" id="PF17782">
    <property type="entry name" value="WHD_DprA"/>
    <property type="match status" value="1"/>
</dbReference>
<accession>A0A2H0WNC7</accession>
<dbReference type="InterPro" id="IPR036388">
    <property type="entry name" value="WH-like_DNA-bd_sf"/>
</dbReference>
<feature type="domain" description="Smf/DprA SLOG" evidence="2">
    <location>
        <begin position="80"/>
        <end position="287"/>
    </location>
</feature>